<feature type="coiled-coil region" evidence="6">
    <location>
        <begin position="307"/>
        <end position="403"/>
    </location>
</feature>
<accession>H1XXA1</accession>
<dbReference type="OrthoDB" id="9124519at2"/>
<dbReference type="InterPro" id="IPR001610">
    <property type="entry name" value="PAC"/>
</dbReference>
<dbReference type="PROSITE" id="PS50113">
    <property type="entry name" value="PAC"/>
    <property type="match status" value="1"/>
</dbReference>
<dbReference type="EMBL" id="CP018099">
    <property type="protein sequence ID" value="APF17818.1"/>
    <property type="molecule type" value="Genomic_DNA"/>
</dbReference>
<keyword evidence="6" id="KW-0175">Coiled coil</keyword>
<dbReference type="PANTHER" id="PTHR43304:SF1">
    <property type="entry name" value="PAC DOMAIN-CONTAINING PROTEIN"/>
    <property type="match status" value="1"/>
</dbReference>
<dbReference type="Pfam" id="PF08448">
    <property type="entry name" value="PAS_4"/>
    <property type="match status" value="1"/>
</dbReference>
<dbReference type="GO" id="GO:0004673">
    <property type="term" value="F:protein histidine kinase activity"/>
    <property type="evidence" value="ECO:0007669"/>
    <property type="project" value="UniProtKB-EC"/>
</dbReference>
<dbReference type="InterPro" id="IPR052162">
    <property type="entry name" value="Sensor_kinase/Photoreceptor"/>
</dbReference>
<evidence type="ECO:0000313" key="13">
    <source>
        <dbReference type="Proteomes" id="UP000183868"/>
    </source>
</evidence>
<dbReference type="GO" id="GO:0006355">
    <property type="term" value="P:regulation of DNA-templated transcription"/>
    <property type="evidence" value="ECO:0007669"/>
    <property type="project" value="InterPro"/>
</dbReference>
<evidence type="ECO:0000259" key="8">
    <source>
        <dbReference type="PROSITE" id="PS50112"/>
    </source>
</evidence>
<feature type="domain" description="PAC" evidence="9">
    <location>
        <begin position="151"/>
        <end position="202"/>
    </location>
</feature>
<reference evidence="11 12" key="1">
    <citation type="submission" date="2011-09" db="EMBL/GenBank/DDBJ databases">
        <title>The permanent draft genome of Caldithrix abyssi DSM 13497.</title>
        <authorList>
            <consortium name="US DOE Joint Genome Institute (JGI-PGF)"/>
            <person name="Lucas S."/>
            <person name="Han J."/>
            <person name="Lapidus A."/>
            <person name="Bruce D."/>
            <person name="Goodwin L."/>
            <person name="Pitluck S."/>
            <person name="Peters L."/>
            <person name="Kyrpides N."/>
            <person name="Mavromatis K."/>
            <person name="Ivanova N."/>
            <person name="Mikhailova N."/>
            <person name="Chertkov O."/>
            <person name="Detter J.C."/>
            <person name="Tapia R."/>
            <person name="Han C."/>
            <person name="Land M."/>
            <person name="Hauser L."/>
            <person name="Markowitz V."/>
            <person name="Cheng J.-F."/>
            <person name="Hugenholtz P."/>
            <person name="Woyke T."/>
            <person name="Wu D."/>
            <person name="Spring S."/>
            <person name="Brambilla E."/>
            <person name="Klenk H.-P."/>
            <person name="Eisen J.A."/>
        </authorList>
    </citation>
    <scope>NUCLEOTIDE SEQUENCE [LARGE SCALE GENOMIC DNA]</scope>
    <source>
        <strain evidence="11 12">DSM 13497</strain>
    </source>
</reference>
<evidence type="ECO:0000256" key="5">
    <source>
        <dbReference type="ARBA" id="ARBA00022777"/>
    </source>
</evidence>
<gene>
    <name evidence="10" type="ORF">Cabys_1069</name>
    <name evidence="11" type="ORF">Calab_2276</name>
</gene>
<dbReference type="InterPro" id="IPR013767">
    <property type="entry name" value="PAS_fold"/>
</dbReference>
<keyword evidence="5" id="KW-0418">Kinase</keyword>
<evidence type="ECO:0000256" key="7">
    <source>
        <dbReference type="SAM" id="Phobius"/>
    </source>
</evidence>
<keyword evidence="7" id="KW-0472">Membrane</keyword>
<dbReference type="STRING" id="880073.Cabys_1069"/>
<keyword evidence="7" id="KW-1133">Transmembrane helix</keyword>
<dbReference type="InterPro" id="IPR000700">
    <property type="entry name" value="PAS-assoc_C"/>
</dbReference>
<dbReference type="SUPFAM" id="SSF55785">
    <property type="entry name" value="PYP-like sensor domain (PAS domain)"/>
    <property type="match status" value="2"/>
</dbReference>
<dbReference type="InParanoid" id="H1XXA1"/>
<dbReference type="InterPro" id="IPR000014">
    <property type="entry name" value="PAS"/>
</dbReference>
<evidence type="ECO:0000256" key="6">
    <source>
        <dbReference type="SAM" id="Coils"/>
    </source>
</evidence>
<dbReference type="HOGENOM" id="CLU_672092_0_0_0"/>
<dbReference type="NCBIfam" id="TIGR00229">
    <property type="entry name" value="sensory_box"/>
    <property type="match status" value="2"/>
</dbReference>
<keyword evidence="12" id="KW-1185">Reference proteome</keyword>
<dbReference type="CDD" id="cd00130">
    <property type="entry name" value="PAS"/>
    <property type="match status" value="2"/>
</dbReference>
<dbReference type="Proteomes" id="UP000004671">
    <property type="component" value="Chromosome"/>
</dbReference>
<dbReference type="SMART" id="SM00091">
    <property type="entry name" value="PAS"/>
    <property type="match status" value="2"/>
</dbReference>
<dbReference type="Proteomes" id="UP000183868">
    <property type="component" value="Chromosome"/>
</dbReference>
<feature type="transmembrane region" description="Helical" evidence="7">
    <location>
        <begin position="39"/>
        <end position="59"/>
    </location>
</feature>
<organism evidence="11 12">
    <name type="scientific">Caldithrix abyssi DSM 13497</name>
    <dbReference type="NCBI Taxonomy" id="880073"/>
    <lineage>
        <taxon>Bacteria</taxon>
        <taxon>Pseudomonadati</taxon>
        <taxon>Calditrichota</taxon>
        <taxon>Calditrichia</taxon>
        <taxon>Calditrichales</taxon>
        <taxon>Calditrichaceae</taxon>
        <taxon>Caldithrix</taxon>
    </lineage>
</organism>
<sequence length="409" mass="47355">MIFLARYQKTALQIVLIFVAIGLLWLVLFSNILPELTGFKLAPSLVYFVFLILAALYLYKALSVPLEKSEQISRALSHNERKYRTLVEEINEVIFVIDQMGRITYISPSITLLTGFTPNELIGRLFVEFIDPRDEETVFKAFKERLRGQVAPLQYRILSKDGSSRWVRSLSKPYKNEQGNIGVRGVLMDITDLVEKDMALIESEARWRALVEQAPDYIITTDLKGKIEFVNRSFFNVPEKQIIGQMIHDLVPTTQMKRVQEAIEKVTQKGGLHRFEIELNVEGQKHWYLVRTGPIKKNDAIVGLTFIATEITRNKNYERELEEVQAHLQKLVSERTLELKSANREIRSLDRLINEQLKDFETLLMNFLEKVDACAVQSATSHLNEIREEAERIKKQFAGLYRQLKEHGR</sequence>
<dbReference type="PaxDb" id="880073-Calab_2276"/>
<reference evidence="10 13" key="2">
    <citation type="submission" date="2016-11" db="EMBL/GenBank/DDBJ databases">
        <title>Genomic analysis of Caldithrix abyssi and proposal of a novel bacterial phylum Caldithrichaeota.</title>
        <authorList>
            <person name="Kublanov I."/>
            <person name="Sigalova O."/>
            <person name="Gavrilov S."/>
            <person name="Lebedinsky A."/>
            <person name="Ivanova N."/>
            <person name="Daum C."/>
            <person name="Reddy T."/>
            <person name="Klenk H.P."/>
            <person name="Goker M."/>
            <person name="Reva O."/>
            <person name="Miroshnichenko M."/>
            <person name="Kyprides N."/>
            <person name="Woyke T."/>
            <person name="Gelfand M."/>
        </authorList>
    </citation>
    <scope>NUCLEOTIDE SEQUENCE [LARGE SCALE GENOMIC DNA]</scope>
    <source>
        <strain evidence="10 13">LF13</strain>
    </source>
</reference>
<evidence type="ECO:0000256" key="4">
    <source>
        <dbReference type="ARBA" id="ARBA00022679"/>
    </source>
</evidence>
<dbReference type="Gene3D" id="3.30.450.20">
    <property type="entry name" value="PAS domain"/>
    <property type="match status" value="2"/>
</dbReference>
<comment type="catalytic activity">
    <reaction evidence="1">
        <text>ATP + protein L-histidine = ADP + protein N-phospho-L-histidine.</text>
        <dbReference type="EC" id="2.7.13.3"/>
    </reaction>
</comment>
<dbReference type="InterPro" id="IPR035965">
    <property type="entry name" value="PAS-like_dom_sf"/>
</dbReference>
<protein>
    <recommendedName>
        <fullName evidence="2">histidine kinase</fullName>
        <ecNumber evidence="2">2.7.13.3</ecNumber>
    </recommendedName>
</protein>
<evidence type="ECO:0000259" key="9">
    <source>
        <dbReference type="PROSITE" id="PS50113"/>
    </source>
</evidence>
<feature type="domain" description="PAS" evidence="8">
    <location>
        <begin position="79"/>
        <end position="149"/>
    </location>
</feature>
<dbReference type="eggNOG" id="COG2202">
    <property type="taxonomic scope" value="Bacteria"/>
</dbReference>
<dbReference type="EMBL" id="CM001402">
    <property type="protein sequence ID" value="EHO41886.1"/>
    <property type="molecule type" value="Genomic_DNA"/>
</dbReference>
<evidence type="ECO:0000313" key="10">
    <source>
        <dbReference type="EMBL" id="APF17818.1"/>
    </source>
</evidence>
<evidence type="ECO:0000256" key="2">
    <source>
        <dbReference type="ARBA" id="ARBA00012438"/>
    </source>
</evidence>
<evidence type="ECO:0000256" key="3">
    <source>
        <dbReference type="ARBA" id="ARBA00022553"/>
    </source>
</evidence>
<dbReference type="SMART" id="SM00086">
    <property type="entry name" value="PAC"/>
    <property type="match status" value="1"/>
</dbReference>
<dbReference type="KEGG" id="caby:Cabys_1069"/>
<keyword evidence="3" id="KW-0597">Phosphoprotein</keyword>
<dbReference type="PANTHER" id="PTHR43304">
    <property type="entry name" value="PHYTOCHROME-LIKE PROTEIN CPH1"/>
    <property type="match status" value="1"/>
</dbReference>
<evidence type="ECO:0000313" key="12">
    <source>
        <dbReference type="Proteomes" id="UP000004671"/>
    </source>
</evidence>
<dbReference type="Pfam" id="PF00989">
    <property type="entry name" value="PAS"/>
    <property type="match status" value="1"/>
</dbReference>
<dbReference type="RefSeq" id="WP_006929068.1">
    <property type="nucleotide sequence ID" value="NZ_CM001402.1"/>
</dbReference>
<dbReference type="PROSITE" id="PS50112">
    <property type="entry name" value="PAS"/>
    <property type="match status" value="1"/>
</dbReference>
<dbReference type="AlphaFoldDB" id="H1XXA1"/>
<evidence type="ECO:0000256" key="1">
    <source>
        <dbReference type="ARBA" id="ARBA00000085"/>
    </source>
</evidence>
<evidence type="ECO:0000313" key="11">
    <source>
        <dbReference type="EMBL" id="EHO41886.1"/>
    </source>
</evidence>
<feature type="transmembrane region" description="Helical" evidence="7">
    <location>
        <begin position="12"/>
        <end position="33"/>
    </location>
</feature>
<keyword evidence="7" id="KW-0812">Transmembrane</keyword>
<name>H1XXA1_CALAY</name>
<proteinExistence type="predicted"/>
<keyword evidence="4" id="KW-0808">Transferase</keyword>
<dbReference type="InterPro" id="IPR013656">
    <property type="entry name" value="PAS_4"/>
</dbReference>
<dbReference type="EC" id="2.7.13.3" evidence="2"/>